<evidence type="ECO:0000256" key="2">
    <source>
        <dbReference type="ARBA" id="ARBA00004978"/>
    </source>
</evidence>
<dbReference type="Pfam" id="PF00583">
    <property type="entry name" value="Acetyltransf_1"/>
    <property type="match status" value="1"/>
</dbReference>
<evidence type="ECO:0000259" key="10">
    <source>
        <dbReference type="PROSITE" id="PS51186"/>
    </source>
</evidence>
<comment type="pathway">
    <text evidence="2 9">Amine and polyamine biosynthesis; ectoine biosynthesis; L-ectoine from L-aspartate 4-semialdehyde: step 2/3.</text>
</comment>
<dbReference type="InterPro" id="IPR012772">
    <property type="entry name" value="Ectoine_EctA"/>
</dbReference>
<keyword evidence="12" id="KW-1185">Reference proteome</keyword>
<dbReference type="InterPro" id="IPR016181">
    <property type="entry name" value="Acyl_CoA_acyltransferase"/>
</dbReference>
<reference evidence="11" key="1">
    <citation type="journal article" date="2014" name="Int. J. Syst. Evol. Microbiol.">
        <title>Complete genome sequence of Corynebacterium casei LMG S-19264T (=DSM 44701T), isolated from a smear-ripened cheese.</title>
        <authorList>
            <consortium name="US DOE Joint Genome Institute (JGI-PGF)"/>
            <person name="Walter F."/>
            <person name="Albersmeier A."/>
            <person name="Kalinowski J."/>
            <person name="Ruckert C."/>
        </authorList>
    </citation>
    <scope>NUCLEOTIDE SEQUENCE</scope>
    <source>
        <strain evidence="11">CGMCC 1.15179</strain>
    </source>
</reference>
<dbReference type="AlphaFoldDB" id="A0A8J2VH42"/>
<evidence type="ECO:0000256" key="4">
    <source>
        <dbReference type="ARBA" id="ARBA00012355"/>
    </source>
</evidence>
<dbReference type="NCBIfam" id="TIGR02406">
    <property type="entry name" value="ectoine_EctA"/>
    <property type="match status" value="1"/>
</dbReference>
<evidence type="ECO:0000313" key="11">
    <source>
        <dbReference type="EMBL" id="GGE13627.1"/>
    </source>
</evidence>
<dbReference type="Gene3D" id="3.40.630.30">
    <property type="match status" value="1"/>
</dbReference>
<keyword evidence="7 9" id="KW-0012">Acyltransferase</keyword>
<feature type="domain" description="N-acetyltransferase" evidence="10">
    <location>
        <begin position="26"/>
        <end position="182"/>
    </location>
</feature>
<evidence type="ECO:0000256" key="5">
    <source>
        <dbReference type="ARBA" id="ARBA00017935"/>
    </source>
</evidence>
<evidence type="ECO:0000256" key="1">
    <source>
        <dbReference type="ARBA" id="ARBA00003741"/>
    </source>
</evidence>
<dbReference type="UniPathway" id="UPA00067">
    <property type="reaction ID" value="UER00122"/>
</dbReference>
<evidence type="ECO:0000256" key="6">
    <source>
        <dbReference type="ARBA" id="ARBA00022679"/>
    </source>
</evidence>
<dbReference type="EC" id="2.3.1.178" evidence="4 9"/>
<evidence type="ECO:0000256" key="3">
    <source>
        <dbReference type="ARBA" id="ARBA00010712"/>
    </source>
</evidence>
<dbReference type="PANTHER" id="PTHR43072:SF23">
    <property type="entry name" value="UPF0039 PROTEIN C11D3.02C"/>
    <property type="match status" value="1"/>
</dbReference>
<evidence type="ECO:0000313" key="12">
    <source>
        <dbReference type="Proteomes" id="UP000625210"/>
    </source>
</evidence>
<comment type="caution">
    <text evidence="11">The sequence shown here is derived from an EMBL/GenBank/DDBJ whole genome shotgun (WGS) entry which is preliminary data.</text>
</comment>
<gene>
    <name evidence="9 11" type="primary">ectA</name>
    <name evidence="11" type="ORF">GCM10011571_13840</name>
</gene>
<comment type="similarity">
    <text evidence="3 9">Belongs to the acetyltransferase family. EctA subfamily.</text>
</comment>
<dbReference type="CDD" id="cd04301">
    <property type="entry name" value="NAT_SF"/>
    <property type="match status" value="1"/>
</dbReference>
<comment type="function">
    <text evidence="1 9">Catalyzes the acetylation of L-2,4-diaminobutyrate (DABA) to gamma-N-acetyl-alpha,gamma-diaminobutyric acid (ADABA) with acetyl coenzyme A.</text>
</comment>
<dbReference type="PROSITE" id="PS51186">
    <property type="entry name" value="GNAT"/>
    <property type="match status" value="1"/>
</dbReference>
<keyword evidence="6 9" id="KW-0808">Transferase</keyword>
<protein>
    <recommendedName>
        <fullName evidence="5 9">L-2,4-diaminobutyric acid acetyltransferase</fullName>
        <shortName evidence="9">DABA acetyltransferase</shortName>
        <ecNumber evidence="4 9">2.3.1.178</ecNumber>
    </recommendedName>
</protein>
<sequence length="182" mass="20626">MQVLEKTDTSRVSDDRKVSHKPSEELLFRKPSGEDGAQVWELIKRAGTLDLNSSYSYIMLCEFFPETCVIAEQDNQIVGFVSAFRPPIKEDVIFVWQIAVDSSQRGKGLGKRLLHELLNRQACQDVRYLEATISPSNSPSQSLFRSLANSLDTECEVSECFPEEYFPGSGHEEELLFRIGPF</sequence>
<reference evidence="11" key="2">
    <citation type="submission" date="2020-09" db="EMBL/GenBank/DDBJ databases">
        <authorList>
            <person name="Sun Q."/>
            <person name="Zhou Y."/>
        </authorList>
    </citation>
    <scope>NUCLEOTIDE SEQUENCE</scope>
    <source>
        <strain evidence="11">CGMCC 1.15179</strain>
    </source>
</reference>
<dbReference type="SUPFAM" id="SSF55729">
    <property type="entry name" value="Acyl-CoA N-acyltransferases (Nat)"/>
    <property type="match status" value="1"/>
</dbReference>
<proteinExistence type="inferred from homology"/>
<dbReference type="InterPro" id="IPR000182">
    <property type="entry name" value="GNAT_dom"/>
</dbReference>
<dbReference type="GO" id="GO:0033816">
    <property type="term" value="F:diaminobutyrate acetyltransferase activity"/>
    <property type="evidence" value="ECO:0007669"/>
    <property type="project" value="UniProtKB-EC"/>
</dbReference>
<name>A0A8J2VH42_9BACL</name>
<comment type="catalytic activity">
    <reaction evidence="8 9">
        <text>L-2,4-diaminobutanoate + acetyl-CoA = (2S)-4-acetamido-2-aminobutanoate + CoA + H(+)</text>
        <dbReference type="Rhea" id="RHEA:16901"/>
        <dbReference type="ChEBI" id="CHEBI:15378"/>
        <dbReference type="ChEBI" id="CHEBI:57287"/>
        <dbReference type="ChEBI" id="CHEBI:57288"/>
        <dbReference type="ChEBI" id="CHEBI:58761"/>
        <dbReference type="ChEBI" id="CHEBI:58929"/>
        <dbReference type="EC" id="2.3.1.178"/>
    </reaction>
</comment>
<dbReference type="PANTHER" id="PTHR43072">
    <property type="entry name" value="N-ACETYLTRANSFERASE"/>
    <property type="match status" value="1"/>
</dbReference>
<accession>A0A8J2VH42</accession>
<evidence type="ECO:0000256" key="9">
    <source>
        <dbReference type="RuleBase" id="RU365045"/>
    </source>
</evidence>
<organism evidence="11 12">
    <name type="scientific">Marinithermofilum abyssi</name>
    <dbReference type="NCBI Taxonomy" id="1571185"/>
    <lineage>
        <taxon>Bacteria</taxon>
        <taxon>Bacillati</taxon>
        <taxon>Bacillota</taxon>
        <taxon>Bacilli</taxon>
        <taxon>Bacillales</taxon>
        <taxon>Thermoactinomycetaceae</taxon>
        <taxon>Marinithermofilum</taxon>
    </lineage>
</organism>
<dbReference type="Proteomes" id="UP000625210">
    <property type="component" value="Unassembled WGS sequence"/>
</dbReference>
<evidence type="ECO:0000256" key="7">
    <source>
        <dbReference type="ARBA" id="ARBA00023315"/>
    </source>
</evidence>
<dbReference type="EMBL" id="BMHQ01000004">
    <property type="protein sequence ID" value="GGE13627.1"/>
    <property type="molecule type" value="Genomic_DNA"/>
</dbReference>
<evidence type="ECO:0000256" key="8">
    <source>
        <dbReference type="ARBA" id="ARBA00048924"/>
    </source>
</evidence>
<dbReference type="GO" id="GO:0019491">
    <property type="term" value="P:ectoine biosynthetic process"/>
    <property type="evidence" value="ECO:0007669"/>
    <property type="project" value="UniProtKB-UniPathway"/>
</dbReference>